<dbReference type="PANTHER" id="PTHR44858">
    <property type="entry name" value="TETRATRICOPEPTIDE REPEAT PROTEIN 6"/>
    <property type="match status" value="1"/>
</dbReference>
<keyword evidence="2" id="KW-0802">TPR repeat</keyword>
<dbReference type="Proteomes" id="UP000664859">
    <property type="component" value="Unassembled WGS sequence"/>
</dbReference>
<accession>A0A835YV52</accession>
<dbReference type="PANTHER" id="PTHR44858:SF20">
    <property type="entry name" value="SHSP DOMAIN-CONTAINING PROTEIN"/>
    <property type="match status" value="1"/>
</dbReference>
<proteinExistence type="predicted"/>
<dbReference type="Gene3D" id="1.25.40.10">
    <property type="entry name" value="Tetratricopeptide repeat domain"/>
    <property type="match status" value="1"/>
</dbReference>
<dbReference type="InterPro" id="IPR011990">
    <property type="entry name" value="TPR-like_helical_dom_sf"/>
</dbReference>
<gene>
    <name evidence="3" type="ORF">JKP88DRAFT_245905</name>
</gene>
<evidence type="ECO:0000313" key="3">
    <source>
        <dbReference type="EMBL" id="KAG5181980.1"/>
    </source>
</evidence>
<dbReference type="SUPFAM" id="SSF48452">
    <property type="entry name" value="TPR-like"/>
    <property type="match status" value="1"/>
</dbReference>
<dbReference type="EMBL" id="JAFCMP010000279">
    <property type="protein sequence ID" value="KAG5181980.1"/>
    <property type="molecule type" value="Genomic_DNA"/>
</dbReference>
<keyword evidence="1" id="KW-0677">Repeat</keyword>
<dbReference type="Pfam" id="PF13181">
    <property type="entry name" value="TPR_8"/>
    <property type="match status" value="1"/>
</dbReference>
<dbReference type="OrthoDB" id="1926212at2759"/>
<dbReference type="AlphaFoldDB" id="A0A835YV52"/>
<dbReference type="InterPro" id="IPR050498">
    <property type="entry name" value="Ycf3"/>
</dbReference>
<evidence type="ECO:0008006" key="5">
    <source>
        <dbReference type="Google" id="ProtNLM"/>
    </source>
</evidence>
<evidence type="ECO:0000256" key="1">
    <source>
        <dbReference type="ARBA" id="ARBA00022737"/>
    </source>
</evidence>
<reference evidence="3" key="1">
    <citation type="submission" date="2021-02" db="EMBL/GenBank/DDBJ databases">
        <title>First Annotated Genome of the Yellow-green Alga Tribonema minus.</title>
        <authorList>
            <person name="Mahan K.M."/>
        </authorList>
    </citation>
    <scope>NUCLEOTIDE SEQUENCE</scope>
    <source>
        <strain evidence="3">UTEX B ZZ1240</strain>
    </source>
</reference>
<keyword evidence="4" id="KW-1185">Reference proteome</keyword>
<protein>
    <recommendedName>
        <fullName evidence="5">Tetratricopeptide repeat protein</fullName>
    </recommendedName>
</protein>
<dbReference type="InterPro" id="IPR019734">
    <property type="entry name" value="TPR_rpt"/>
</dbReference>
<sequence length="355" mass="40145">MWKPCLKYLTMLTSVRLALLTIADLQFMFSVIEIPGSRNSHLYRLHQVRFPSIVRQERLLLALIQIPSPNPKQYVRSQGEPTAAQVRIASDAFRLFDNRQLAASEKRFGEAIAAWEKVNRPLDEVASLVKARGNVRVQTDLKKFDGALDDYNLVLRLMEEDGARLPDGTARYSEYPDTFVQRGLAYEGLADWEAAVADYTAAIDLWGGGRGPDTNPYALTFRGNALAFLGRYKQAVEDYEAADNLFTQQRSPDRALDARANRALALYEIGNRHDAVRLMKSVLRRQPGYADLHVAIAADAWGRRDAETAEREWAFACQNTDVGCAKYKSMEWVTGIRRWPPSLSAQLGNFLEKRQ</sequence>
<evidence type="ECO:0000313" key="4">
    <source>
        <dbReference type="Proteomes" id="UP000664859"/>
    </source>
</evidence>
<evidence type="ECO:0000256" key="2">
    <source>
        <dbReference type="ARBA" id="ARBA00022803"/>
    </source>
</evidence>
<dbReference type="SMART" id="SM00028">
    <property type="entry name" value="TPR"/>
    <property type="match status" value="4"/>
</dbReference>
<name>A0A835YV52_9STRA</name>
<organism evidence="3 4">
    <name type="scientific">Tribonema minus</name>
    <dbReference type="NCBI Taxonomy" id="303371"/>
    <lineage>
        <taxon>Eukaryota</taxon>
        <taxon>Sar</taxon>
        <taxon>Stramenopiles</taxon>
        <taxon>Ochrophyta</taxon>
        <taxon>PX clade</taxon>
        <taxon>Xanthophyceae</taxon>
        <taxon>Tribonematales</taxon>
        <taxon>Tribonemataceae</taxon>
        <taxon>Tribonema</taxon>
    </lineage>
</organism>
<comment type="caution">
    <text evidence="3">The sequence shown here is derived from an EMBL/GenBank/DDBJ whole genome shotgun (WGS) entry which is preliminary data.</text>
</comment>